<proteinExistence type="predicted"/>
<feature type="transmembrane region" description="Helical" evidence="1">
    <location>
        <begin position="68"/>
        <end position="88"/>
    </location>
</feature>
<sequence length="93" mass="10235">MKALTDTVISLCDLAEAEGRLLQQKLVQTFGVVLLMLMAAGLMMLASALFMLALYQFLIIYWTPPQTLFALGVACLLLAGAALWIALYTRRQP</sequence>
<evidence type="ECO:0000313" key="2">
    <source>
        <dbReference type="EMBL" id="EIJ36444.1"/>
    </source>
</evidence>
<gene>
    <name evidence="2" type="ORF">Thini_3944</name>
</gene>
<protein>
    <recommendedName>
        <fullName evidence="4">Phage holin family protein</fullName>
    </recommendedName>
</protein>
<organism evidence="2 3">
    <name type="scientific">Thiothrix nivea (strain ATCC 35100 / DSM 5205 / JP2)</name>
    <dbReference type="NCBI Taxonomy" id="870187"/>
    <lineage>
        <taxon>Bacteria</taxon>
        <taxon>Pseudomonadati</taxon>
        <taxon>Pseudomonadota</taxon>
        <taxon>Gammaproteobacteria</taxon>
        <taxon>Thiotrichales</taxon>
        <taxon>Thiotrichaceae</taxon>
        <taxon>Thiothrix</taxon>
    </lineage>
</organism>
<keyword evidence="1" id="KW-1133">Transmembrane helix</keyword>
<dbReference type="AlphaFoldDB" id="A0A656HK25"/>
<evidence type="ECO:0000256" key="1">
    <source>
        <dbReference type="SAM" id="Phobius"/>
    </source>
</evidence>
<name>A0A656HK25_THINJ</name>
<reference evidence="3" key="1">
    <citation type="journal article" date="2011" name="Stand. Genomic Sci.">
        <title>Genome sequence of the filamentous, gliding Thiothrix nivea neotype strain (JP2(T)).</title>
        <authorList>
            <person name="Lapidus A."/>
            <person name="Nolan M."/>
            <person name="Lucas S."/>
            <person name="Glavina Del Rio T."/>
            <person name="Tice H."/>
            <person name="Cheng J.F."/>
            <person name="Tapia R."/>
            <person name="Han C."/>
            <person name="Goodwin L."/>
            <person name="Pitluck S."/>
            <person name="Liolios K."/>
            <person name="Pagani I."/>
            <person name="Ivanova N."/>
            <person name="Huntemann M."/>
            <person name="Mavromatis K."/>
            <person name="Mikhailova N."/>
            <person name="Pati A."/>
            <person name="Chen A."/>
            <person name="Palaniappan K."/>
            <person name="Land M."/>
            <person name="Brambilla E.M."/>
            <person name="Rohde M."/>
            <person name="Abt B."/>
            <person name="Verbarg S."/>
            <person name="Goker M."/>
            <person name="Bristow J."/>
            <person name="Eisen J.A."/>
            <person name="Markowitz V."/>
            <person name="Hugenholtz P."/>
            <person name="Kyrpides N.C."/>
            <person name="Klenk H.P."/>
            <person name="Woyke T."/>
        </authorList>
    </citation>
    <scope>NUCLEOTIDE SEQUENCE [LARGE SCALE GENOMIC DNA]</scope>
    <source>
        <strain evidence="3">ATCC 35100 / DSM 5205 / JP2</strain>
    </source>
</reference>
<evidence type="ECO:0000313" key="3">
    <source>
        <dbReference type="Proteomes" id="UP000005317"/>
    </source>
</evidence>
<accession>A0A656HK25</accession>
<keyword evidence="1" id="KW-0812">Transmembrane</keyword>
<dbReference type="Proteomes" id="UP000005317">
    <property type="component" value="Unassembled WGS sequence"/>
</dbReference>
<keyword evidence="3" id="KW-1185">Reference proteome</keyword>
<feature type="transmembrane region" description="Helical" evidence="1">
    <location>
        <begin position="30"/>
        <end position="62"/>
    </location>
</feature>
<keyword evidence="1" id="KW-0472">Membrane</keyword>
<dbReference type="EMBL" id="JH651384">
    <property type="protein sequence ID" value="EIJ36444.1"/>
    <property type="molecule type" value="Genomic_DNA"/>
</dbReference>
<dbReference type="OrthoDB" id="5625854at2"/>
<evidence type="ECO:0008006" key="4">
    <source>
        <dbReference type="Google" id="ProtNLM"/>
    </source>
</evidence>
<dbReference type="RefSeq" id="WP_002710316.1">
    <property type="nucleotide sequence ID" value="NZ_JH651384.1"/>
</dbReference>